<proteinExistence type="predicted"/>
<evidence type="ECO:0000313" key="1">
    <source>
        <dbReference type="EMBL" id="MDH4573138.1"/>
    </source>
</evidence>
<dbReference type="Pfam" id="PF07867">
    <property type="entry name" value="DUF1654"/>
    <property type="match status" value="1"/>
</dbReference>
<dbReference type="RefSeq" id="WP_110716414.1">
    <property type="nucleotide sequence ID" value="NZ_PGFS01000001.1"/>
</dbReference>
<organism evidence="1 2">
    <name type="scientific">Salinicola acroporae</name>
    <dbReference type="NCBI Taxonomy" id="1541440"/>
    <lineage>
        <taxon>Bacteria</taxon>
        <taxon>Pseudomonadati</taxon>
        <taxon>Pseudomonadota</taxon>
        <taxon>Gammaproteobacteria</taxon>
        <taxon>Oceanospirillales</taxon>
        <taxon>Halomonadaceae</taxon>
        <taxon>Salinicola</taxon>
    </lineage>
</organism>
<name>A0ABT6I610_9GAMM</name>
<dbReference type="InterPro" id="IPR012449">
    <property type="entry name" value="Phage_F116_Orf28"/>
</dbReference>
<reference evidence="1" key="1">
    <citation type="journal article" date="2015" name="Antonie Van Leeuwenhoek">
        <title>Comparative 16S rRNA signatures and multilocus sequence analysis for the genus Salinicola and description of Salinicola acroporae sp. nov., isolated from coral Acropora digitifera.</title>
        <authorList>
            <person name="Lepcha R.T."/>
            <person name="Poddar A."/>
            <person name="Schumann P."/>
            <person name="Das S.K."/>
        </authorList>
    </citation>
    <scope>NUCLEOTIDE SEQUENCE</scope>
    <source>
        <strain evidence="1">S4-41</strain>
    </source>
</reference>
<gene>
    <name evidence="1" type="ORF">CUR86_12245</name>
</gene>
<reference evidence="1" key="2">
    <citation type="submission" date="2017-11" db="EMBL/GenBank/DDBJ databases">
        <authorList>
            <person name="Das S.K."/>
        </authorList>
    </citation>
    <scope>NUCLEOTIDE SEQUENCE</scope>
    <source>
        <strain evidence="1">S4-41</strain>
    </source>
</reference>
<evidence type="ECO:0000313" key="2">
    <source>
        <dbReference type="Proteomes" id="UP001162135"/>
    </source>
</evidence>
<dbReference type="EMBL" id="PGFS01000001">
    <property type="protein sequence ID" value="MDH4573138.1"/>
    <property type="molecule type" value="Genomic_DNA"/>
</dbReference>
<protein>
    <recommendedName>
        <fullName evidence="3">DUF1654 domain-containing protein</fullName>
    </recommendedName>
</protein>
<dbReference type="Proteomes" id="UP001162135">
    <property type="component" value="Unassembled WGS sequence"/>
</dbReference>
<comment type="caution">
    <text evidence="1">The sequence shown here is derived from an EMBL/GenBank/DDBJ whole genome shotgun (WGS) entry which is preliminary data.</text>
</comment>
<accession>A0ABT6I610</accession>
<evidence type="ECO:0008006" key="3">
    <source>
        <dbReference type="Google" id="ProtNLM"/>
    </source>
</evidence>
<sequence length="80" mass="9448">MIIPFPTPERRLVRRIEQLISQAHANHFHQVAISRGVHEPIREWERLVEQFDDSDQVRVIHITHHDILLSWRLPTTGLAS</sequence>
<keyword evidence="2" id="KW-1185">Reference proteome</keyword>